<evidence type="ECO:0000256" key="12">
    <source>
        <dbReference type="SAM" id="MobiDB-lite"/>
    </source>
</evidence>
<keyword evidence="3 11" id="KW-0175">Coiled coil</keyword>
<feature type="region of interest" description="Disordered" evidence="12">
    <location>
        <begin position="129"/>
        <end position="163"/>
    </location>
</feature>
<reference evidence="14" key="2">
    <citation type="submission" date="2025-08" db="UniProtKB">
        <authorList>
            <consortium name="Ensembl"/>
        </authorList>
    </citation>
    <scope>IDENTIFICATION</scope>
    <source>
        <strain evidence="14">Thorbecke</strain>
    </source>
</reference>
<dbReference type="HOGENOM" id="CLU_069907_1_0_1"/>
<dbReference type="GO" id="GO:0016082">
    <property type="term" value="P:synaptic vesicle priming"/>
    <property type="evidence" value="ECO:0007669"/>
    <property type="project" value="TreeGrafter"/>
</dbReference>
<comment type="function">
    <text evidence="4">SNAREs, soluble N-ethylmaleimide-sensitive factor-attachment protein receptors, are essential proteins for fusion of cellular membranes. SNAREs localized on opposing membranes assemble to form a trans-SNARE complex, an extended, parallel four alpha-helical bundle that drives membrane fusion. SNAP29 is a SNARE involved in autophagy through the direct control of autophagosome membrane fusion with the lysososome membrane. Also plays a role in ciliogenesis by regulating membrane fusions.</text>
</comment>
<protein>
    <recommendedName>
        <fullName evidence="7">Synaptosomal-associated protein 29</fullName>
    </recommendedName>
    <alternativeName>
        <fullName evidence="8">Soluble 29 kDa NSF attachment protein</fullName>
    </alternativeName>
    <alternativeName>
        <fullName evidence="9">Vesicle-membrane fusion protein SNAP-29</fullName>
    </alternativeName>
</protein>
<name>G1TVP4_RABIT</name>
<evidence type="ECO:0000256" key="6">
    <source>
        <dbReference type="ARBA" id="ARBA00037854"/>
    </source>
</evidence>
<dbReference type="GO" id="GO:0031201">
    <property type="term" value="C:SNARE complex"/>
    <property type="evidence" value="ECO:0007669"/>
    <property type="project" value="TreeGrafter"/>
</dbReference>
<comment type="similarity">
    <text evidence="1">Belongs to the SNAP-25 family.</text>
</comment>
<dbReference type="PANTHER" id="PTHR19305:SF9">
    <property type="entry name" value="SYNAPTOSOMAL-ASSOCIATED PROTEIN 29"/>
    <property type="match status" value="1"/>
</dbReference>
<feature type="compositionally biased region" description="Polar residues" evidence="12">
    <location>
        <begin position="109"/>
        <end position="121"/>
    </location>
</feature>
<evidence type="ECO:0000256" key="1">
    <source>
        <dbReference type="ARBA" id="ARBA00009480"/>
    </source>
</evidence>
<dbReference type="GeneTree" id="ENSGT00950000182843"/>
<dbReference type="SMART" id="SM00397">
    <property type="entry name" value="t_SNARE"/>
    <property type="match status" value="1"/>
</dbReference>
<organism evidence="14 15">
    <name type="scientific">Oryctolagus cuniculus</name>
    <name type="common">Rabbit</name>
    <dbReference type="NCBI Taxonomy" id="9986"/>
    <lineage>
        <taxon>Eukaryota</taxon>
        <taxon>Metazoa</taxon>
        <taxon>Chordata</taxon>
        <taxon>Craniata</taxon>
        <taxon>Vertebrata</taxon>
        <taxon>Euteleostomi</taxon>
        <taxon>Mammalia</taxon>
        <taxon>Eutheria</taxon>
        <taxon>Euarchontoglires</taxon>
        <taxon>Glires</taxon>
        <taxon>Lagomorpha</taxon>
        <taxon>Leporidae</taxon>
        <taxon>Oryctolagus</taxon>
    </lineage>
</organism>
<proteinExistence type="inferred from homology"/>
<evidence type="ECO:0000256" key="2">
    <source>
        <dbReference type="ARBA" id="ARBA00022794"/>
    </source>
</evidence>
<reference evidence="14" key="3">
    <citation type="submission" date="2025-09" db="UniProtKB">
        <authorList>
            <consortium name="Ensembl"/>
        </authorList>
    </citation>
    <scope>IDENTIFICATION</scope>
    <source>
        <strain evidence="14">Thorbecke</strain>
    </source>
</reference>
<feature type="coiled-coil region" evidence="11">
    <location>
        <begin position="204"/>
        <end position="231"/>
    </location>
</feature>
<dbReference type="FunFam" id="1.20.5.110:FF:000051">
    <property type="entry name" value="synaptosomal-associated protein 29"/>
    <property type="match status" value="1"/>
</dbReference>
<evidence type="ECO:0000313" key="15">
    <source>
        <dbReference type="Proteomes" id="UP000001811"/>
    </source>
</evidence>
<dbReference type="Gene3D" id="1.20.5.110">
    <property type="match status" value="2"/>
</dbReference>
<evidence type="ECO:0000256" key="5">
    <source>
        <dbReference type="ARBA" id="ARBA00037808"/>
    </source>
</evidence>
<dbReference type="GO" id="GO:0000421">
    <property type="term" value="C:autophagosome membrane"/>
    <property type="evidence" value="ECO:0007669"/>
    <property type="project" value="UniProtKB-SubCell"/>
</dbReference>
<dbReference type="GO" id="GO:0031629">
    <property type="term" value="P:synaptic vesicle fusion to presynaptic active zone membrane"/>
    <property type="evidence" value="ECO:0007669"/>
    <property type="project" value="TreeGrafter"/>
</dbReference>
<dbReference type="SMR" id="G1TVP4"/>
<evidence type="ECO:0000259" key="13">
    <source>
        <dbReference type="PROSITE" id="PS50192"/>
    </source>
</evidence>
<sequence>HSDRVAYVFCNDGAEDEGVWPTPWRDGHDLPNGPNMPTDRQQYLRQEVLYRAKAMAAKLIHQQGVLECTERRVDKTDQDLKTSQTHINSIKNVSQGLVNYFKSKPADTPEQNGTVTTQPNSRLKEAINTSKEQEAEYQASHPNPRKLEDVDSIPGGAASAVSTDTYPKNADLQACHQKIDSNLDELSLGLGHLKDVALGMQMEIEEQDNILDQLTTKVDKLDININSTEKKQLDKPLFLHLLLLSSPTFHPSWKQMTQMWILV</sequence>
<feature type="domain" description="T-SNARE coiled-coil homology" evidence="13">
    <location>
        <begin position="173"/>
        <end position="235"/>
    </location>
</feature>
<comment type="subunit">
    <text evidence="10">Forms a SNARE complex, composed of VAMP8, SNAP29 and STX17, involved in fusion of autophagosome with lysosome. Interacts with multiple syntaxins including STX6. Interacts with EIPR1. Interacts with STX17; this interaction is increased in the absence of TMEM39A.</text>
</comment>
<evidence type="ECO:0000256" key="7">
    <source>
        <dbReference type="ARBA" id="ARBA00041113"/>
    </source>
</evidence>
<evidence type="ECO:0000256" key="8">
    <source>
        <dbReference type="ARBA" id="ARBA00042308"/>
    </source>
</evidence>
<dbReference type="GO" id="GO:0098793">
    <property type="term" value="C:presynapse"/>
    <property type="evidence" value="ECO:0007669"/>
    <property type="project" value="GOC"/>
</dbReference>
<dbReference type="GO" id="GO:0060170">
    <property type="term" value="C:ciliary membrane"/>
    <property type="evidence" value="ECO:0007669"/>
    <property type="project" value="UniProtKB-SubCell"/>
</dbReference>
<accession>G1TVP4</accession>
<dbReference type="Proteomes" id="UP000001811">
    <property type="component" value="Unplaced"/>
</dbReference>
<dbReference type="GO" id="GO:0030030">
    <property type="term" value="P:cell projection organization"/>
    <property type="evidence" value="ECO:0007669"/>
    <property type="project" value="UniProtKB-KW"/>
</dbReference>
<dbReference type="SUPFAM" id="SSF58038">
    <property type="entry name" value="SNARE fusion complex"/>
    <property type="match status" value="2"/>
</dbReference>
<dbReference type="Bgee" id="ENSOCUG00000024171">
    <property type="expression patterns" value="Expressed in uterus"/>
</dbReference>
<evidence type="ECO:0000256" key="10">
    <source>
        <dbReference type="ARBA" id="ARBA00046522"/>
    </source>
</evidence>
<reference evidence="14 15" key="1">
    <citation type="journal article" date="2011" name="Nature">
        <title>A high-resolution map of human evolutionary constraint using 29 mammals.</title>
        <authorList>
            <person name="Lindblad-Toh K."/>
            <person name="Garber M."/>
            <person name="Zuk O."/>
            <person name="Lin M.F."/>
            <person name="Parker B.J."/>
            <person name="Washietl S."/>
            <person name="Kheradpour P."/>
            <person name="Ernst J."/>
            <person name="Jordan G."/>
            <person name="Mauceli E."/>
            <person name="Ward L.D."/>
            <person name="Lowe C.B."/>
            <person name="Holloway A.K."/>
            <person name="Clamp M."/>
            <person name="Gnerre S."/>
            <person name="Alfoldi J."/>
            <person name="Beal K."/>
            <person name="Chang J."/>
            <person name="Clawson H."/>
            <person name="Cuff J."/>
            <person name="Di Palma F."/>
            <person name="Fitzgerald S."/>
            <person name="Flicek P."/>
            <person name="Guttman M."/>
            <person name="Hubisz M.J."/>
            <person name="Jaffe D.B."/>
            <person name="Jungreis I."/>
            <person name="Kent W.J."/>
            <person name="Kostka D."/>
            <person name="Lara M."/>
            <person name="Martins A.L."/>
            <person name="Massingham T."/>
            <person name="Moltke I."/>
            <person name="Raney B.J."/>
            <person name="Rasmussen M.D."/>
            <person name="Robinson J."/>
            <person name="Stark A."/>
            <person name="Vilella A.J."/>
            <person name="Wen J."/>
            <person name="Xie X."/>
            <person name="Zody M.C."/>
            <person name="Baldwin J."/>
            <person name="Bloom T."/>
            <person name="Chin C.W."/>
            <person name="Heiman D."/>
            <person name="Nicol R."/>
            <person name="Nusbaum C."/>
            <person name="Young S."/>
            <person name="Wilkinson J."/>
            <person name="Worley K.C."/>
            <person name="Kovar C.L."/>
            <person name="Muzny D.M."/>
            <person name="Gibbs R.A."/>
            <person name="Cree A."/>
            <person name="Dihn H.H."/>
            <person name="Fowler G."/>
            <person name="Jhangiani S."/>
            <person name="Joshi V."/>
            <person name="Lee S."/>
            <person name="Lewis L.R."/>
            <person name="Nazareth L.V."/>
            <person name="Okwuonu G."/>
            <person name="Santibanez J."/>
            <person name="Warren W.C."/>
            <person name="Mardis E.R."/>
            <person name="Weinstock G.M."/>
            <person name="Wilson R.K."/>
            <person name="Delehaunty K."/>
            <person name="Dooling D."/>
            <person name="Fronik C."/>
            <person name="Fulton L."/>
            <person name="Fulton B."/>
            <person name="Graves T."/>
            <person name="Minx P."/>
            <person name="Sodergren E."/>
            <person name="Birney E."/>
            <person name="Margulies E.H."/>
            <person name="Herrero J."/>
            <person name="Green E.D."/>
            <person name="Haussler D."/>
            <person name="Siepel A."/>
            <person name="Goldman N."/>
            <person name="Pollard K.S."/>
            <person name="Pedersen J.S."/>
            <person name="Lander E.S."/>
            <person name="Kellis M."/>
        </authorList>
    </citation>
    <scope>NUCLEOTIDE SEQUENCE [LARGE SCALE GENOMIC DNA]</scope>
    <source>
        <strain evidence="15">Thorbecke</strain>
    </source>
</reference>
<dbReference type="Ensembl" id="ENSOCUT00000028083.2">
    <property type="protein sequence ID" value="ENSOCUP00000021131.2"/>
    <property type="gene ID" value="ENSOCUG00000024171.2"/>
</dbReference>
<keyword evidence="2" id="KW-0970">Cilium biogenesis/degradation</keyword>
<evidence type="ECO:0000256" key="11">
    <source>
        <dbReference type="SAM" id="Coils"/>
    </source>
</evidence>
<dbReference type="InterPro" id="IPR000727">
    <property type="entry name" value="T_SNARE_dom"/>
</dbReference>
<dbReference type="GO" id="GO:0019905">
    <property type="term" value="F:syntaxin binding"/>
    <property type="evidence" value="ECO:0007669"/>
    <property type="project" value="TreeGrafter"/>
</dbReference>
<evidence type="ECO:0000313" key="14">
    <source>
        <dbReference type="Ensembl" id="ENSOCUP00000021131.2"/>
    </source>
</evidence>
<dbReference type="STRING" id="9986.ENSOCUP00000021131"/>
<keyword evidence="15" id="KW-1185">Reference proteome</keyword>
<dbReference type="GO" id="GO:0005484">
    <property type="term" value="F:SNAP receptor activity"/>
    <property type="evidence" value="ECO:0007669"/>
    <property type="project" value="TreeGrafter"/>
</dbReference>
<dbReference type="InParanoid" id="G1TVP4"/>
<dbReference type="PANTHER" id="PTHR19305">
    <property type="entry name" value="SYNAPTOSOMAL ASSOCIATED PROTEIN"/>
    <property type="match status" value="1"/>
</dbReference>
<dbReference type="AlphaFoldDB" id="G1TVP4"/>
<evidence type="ECO:0000256" key="9">
    <source>
        <dbReference type="ARBA" id="ARBA00043032"/>
    </source>
</evidence>
<evidence type="ECO:0000256" key="3">
    <source>
        <dbReference type="ARBA" id="ARBA00023054"/>
    </source>
</evidence>
<dbReference type="PaxDb" id="9986-ENSOCUP00000021131"/>
<dbReference type="eggNOG" id="KOG3065">
    <property type="taxonomic scope" value="Eukaryota"/>
</dbReference>
<dbReference type="PROSITE" id="PS50192">
    <property type="entry name" value="T_SNARE"/>
    <property type="match status" value="1"/>
</dbReference>
<feature type="region of interest" description="Disordered" evidence="12">
    <location>
        <begin position="103"/>
        <end position="122"/>
    </location>
</feature>
<comment type="subcellular location">
    <subcellularLocation>
        <location evidence="5">Cell projection</location>
        <location evidence="5">Cilium membrane</location>
        <topology evidence="5">Peripheral membrane protein</topology>
    </subcellularLocation>
    <subcellularLocation>
        <location evidence="6">Cytoplasmic vesicle</location>
        <location evidence="6">Autophagosome membrane</location>
        <topology evidence="6">Peripheral membrane protein</topology>
    </subcellularLocation>
</comment>
<evidence type="ECO:0000256" key="4">
    <source>
        <dbReference type="ARBA" id="ARBA00037064"/>
    </source>
</evidence>
<dbReference type="CDD" id="cd15856">
    <property type="entry name" value="SNARE_SNAP29C"/>
    <property type="match status" value="1"/>
</dbReference>